<sequence length="528" mass="59499">MFLRPKVMTRQRQAGVDGVTLKDAVPAREKMWWNYPGLRTLNLLLLGAICCDVTNGYDGSMLNGLQILPQWQKYFDHPAETKLGVISNGARLGQVAAIPLVAWVLQRFGRRLPIIFGSLIMLVGVALQAASTENIGMFVMGRFIIGFGNNLQQSASQVLIAEVCFPDQRAAILGIMNTTGSIGSIMAAWITFGTGLHIKGSWSWRLPSVLQAASSLMQITFALFMPESPRWLVFNNRQTEAMDILTKYHAEGNPDDQLVKLEMAEINQALEYEKVQQTSSWMEWFRTSANRHRFFIVLTLGFLIQWCGNGIISYYLHIMLNTFGIKDAKTQLYINGGYTIWGLVAGTFWSIVGERLGRRTMFLGGMSGMFVAMLILTTLTGVNSHNNYKNHDMAGATVSMIFVFYTFYKMAGVTQEPYYMEIAPYLLRGKAIAIKQFGDSTANIFSGFVNPIALARIDWKYYIVWCVILCTNFLTIWLFYPETKGLSLEEVTQMFDGNEIHVDTKEGDFAEEKHQPVELVENLEAARR</sequence>
<comment type="caution">
    <text evidence="1">The sequence shown here is derived from an EMBL/GenBank/DDBJ whole genome shotgun (WGS) entry which is preliminary data.</text>
</comment>
<protein>
    <submittedName>
        <fullName evidence="1">Uncharacterized protein</fullName>
    </submittedName>
</protein>
<keyword evidence="2" id="KW-1185">Reference proteome</keyword>
<evidence type="ECO:0000313" key="2">
    <source>
        <dbReference type="Proteomes" id="UP001143910"/>
    </source>
</evidence>
<gene>
    <name evidence="1" type="ORF">NQ176_g10184</name>
</gene>
<dbReference type="Proteomes" id="UP001143910">
    <property type="component" value="Unassembled WGS sequence"/>
</dbReference>
<name>A0ACC1MHA3_9HYPO</name>
<evidence type="ECO:0000313" key="1">
    <source>
        <dbReference type="EMBL" id="KAJ2966367.1"/>
    </source>
</evidence>
<organism evidence="1 2">
    <name type="scientific">Zarea fungicola</name>
    <dbReference type="NCBI Taxonomy" id="93591"/>
    <lineage>
        <taxon>Eukaryota</taxon>
        <taxon>Fungi</taxon>
        <taxon>Dikarya</taxon>
        <taxon>Ascomycota</taxon>
        <taxon>Pezizomycotina</taxon>
        <taxon>Sordariomycetes</taxon>
        <taxon>Hypocreomycetidae</taxon>
        <taxon>Hypocreales</taxon>
        <taxon>Cordycipitaceae</taxon>
        <taxon>Zarea</taxon>
    </lineage>
</organism>
<dbReference type="EMBL" id="JANJQO010002651">
    <property type="protein sequence ID" value="KAJ2966367.1"/>
    <property type="molecule type" value="Genomic_DNA"/>
</dbReference>
<proteinExistence type="predicted"/>
<reference evidence="1" key="1">
    <citation type="submission" date="2022-08" db="EMBL/GenBank/DDBJ databases">
        <title>Genome Sequence of Lecanicillium fungicola.</title>
        <authorList>
            <person name="Buettner E."/>
        </authorList>
    </citation>
    <scope>NUCLEOTIDE SEQUENCE</scope>
    <source>
        <strain evidence="1">Babe33</strain>
    </source>
</reference>
<accession>A0ACC1MHA3</accession>